<reference evidence="3" key="1">
    <citation type="journal article" date="2016" name="Appl. Environ. Microbiol.">
        <title>Functional Metagenomics of a Biostimulated Petroleum-Contaminated Soil Reveals an Extraordinary Diversity of Extradiol Dioxygenases.</title>
        <authorList>
            <person name="Terron-Gonzalez L."/>
            <person name="Martin-Cabello G."/>
            <person name="Ferrer M."/>
            <person name="Santero E."/>
        </authorList>
    </citation>
    <scope>NUCLEOTIDE SEQUENCE</scope>
</reference>
<feature type="domain" description="Potassium channel" evidence="2">
    <location>
        <begin position="72"/>
        <end position="139"/>
    </location>
</feature>
<keyword evidence="1" id="KW-0812">Transmembrane</keyword>
<dbReference type="SUPFAM" id="SSF81324">
    <property type="entry name" value="Voltage-gated potassium channels"/>
    <property type="match status" value="1"/>
</dbReference>
<dbReference type="Gene3D" id="1.10.287.70">
    <property type="match status" value="1"/>
</dbReference>
<accession>A0A126SYQ1</accession>
<feature type="transmembrane region" description="Helical" evidence="1">
    <location>
        <begin position="12"/>
        <end position="37"/>
    </location>
</feature>
<evidence type="ECO:0000256" key="1">
    <source>
        <dbReference type="SAM" id="Phobius"/>
    </source>
</evidence>
<feature type="transmembrane region" description="Helical" evidence="1">
    <location>
        <begin position="116"/>
        <end position="137"/>
    </location>
</feature>
<feature type="transmembrane region" description="Helical" evidence="1">
    <location>
        <begin position="57"/>
        <end position="80"/>
    </location>
</feature>
<dbReference type="AlphaFoldDB" id="A0A126SYQ1"/>
<name>A0A126SYQ1_9BACT</name>
<keyword evidence="1" id="KW-1133">Transmembrane helix</keyword>
<sequence length="148" mass="16018">MLQQHHQLITVLWISGAIIACSTFIHGVFGAAAGAAILRATARRLWGPLRFLRDSAVLVLVALWLMLAHMIEIWLWAFAFLRLDLFETVETALYFAAISYTTLGFGDVVLPTKWGLLAGAAAANGLLLFGLSAALLVEAGAKLRIAQN</sequence>
<protein>
    <recommendedName>
        <fullName evidence="2">Potassium channel domain-containing protein</fullName>
    </recommendedName>
</protein>
<keyword evidence="1" id="KW-0472">Membrane</keyword>
<dbReference type="InterPro" id="IPR013099">
    <property type="entry name" value="K_chnl_dom"/>
</dbReference>
<proteinExistence type="predicted"/>
<evidence type="ECO:0000259" key="2">
    <source>
        <dbReference type="Pfam" id="PF07885"/>
    </source>
</evidence>
<evidence type="ECO:0000313" key="3">
    <source>
        <dbReference type="EMBL" id="AMK59393.1"/>
    </source>
</evidence>
<dbReference type="EMBL" id="KU144983">
    <property type="protein sequence ID" value="AMK59393.1"/>
    <property type="molecule type" value="Genomic_DNA"/>
</dbReference>
<dbReference type="Pfam" id="PF07885">
    <property type="entry name" value="Ion_trans_2"/>
    <property type="match status" value="1"/>
</dbReference>
<organism evidence="3">
    <name type="scientific">uncultured bacterium UPO57</name>
    <dbReference type="NCBI Taxonomy" id="1776980"/>
    <lineage>
        <taxon>Bacteria</taxon>
        <taxon>environmental samples</taxon>
    </lineage>
</organism>